<proteinExistence type="predicted"/>
<evidence type="ECO:0000256" key="1">
    <source>
        <dbReference type="SAM" id="Phobius"/>
    </source>
</evidence>
<sequence length="240" mass="25532">MTTQGERHTHRAHGSRRRMIALCTAGAVAVAIGVLLTETGDWLEGAGRTTAEARRALSTDAVPPLQPLSEKDFFVAERYFPATRPIDQDGYKAQRTLGHQGEDCTLTLADRAHDVLRETGCQGYVVVGYLREDRQVVSSVTVLRYADQAAAEKARQVLAADSAAIAFVTADPAAPTPIGSPAPGAAKPVTDTQVEAVGHYLTVTSSRFADQRPSAPANDGSLGAATRAVSFTARAPFMWL</sequence>
<name>A0AB33JMW5_9ACTN</name>
<organism evidence="2">
    <name type="scientific">Kitasatospora sp. CMC57</name>
    <dbReference type="NCBI Taxonomy" id="3231513"/>
    <lineage>
        <taxon>Bacteria</taxon>
        <taxon>Bacillati</taxon>
        <taxon>Actinomycetota</taxon>
        <taxon>Actinomycetes</taxon>
        <taxon>Kitasatosporales</taxon>
        <taxon>Streptomycetaceae</taxon>
        <taxon>Kitasatospora</taxon>
    </lineage>
</organism>
<dbReference type="EMBL" id="AP035881">
    <property type="protein sequence ID" value="BFP44057.1"/>
    <property type="molecule type" value="Genomic_DNA"/>
</dbReference>
<keyword evidence="1" id="KW-1133">Transmembrane helix</keyword>
<evidence type="ECO:0000313" key="2">
    <source>
        <dbReference type="EMBL" id="BFP44057.1"/>
    </source>
</evidence>
<keyword evidence="1" id="KW-0472">Membrane</keyword>
<dbReference type="AlphaFoldDB" id="A0AB33JMW5"/>
<dbReference type="RefSeq" id="WP_407986657.1">
    <property type="nucleotide sequence ID" value="NZ_AP035881.2"/>
</dbReference>
<gene>
    <name evidence="2" type="ORF">KCMC57_04250</name>
</gene>
<protein>
    <submittedName>
        <fullName evidence="2">Uncharacterized protein</fullName>
    </submittedName>
</protein>
<reference evidence="2" key="1">
    <citation type="submission" date="2024-07" db="EMBL/GenBank/DDBJ databases">
        <title>Complete genome sequences of cellulolytic bacteria, Kitasatospora sp. CMC57 and Streptomyces sp. CMC78, isolated from Japanese agricultural soil.</title>
        <authorList>
            <person name="Hashimoto T."/>
            <person name="Ito M."/>
            <person name="Iwamoto M."/>
            <person name="Fukahori D."/>
            <person name="Shoda T."/>
            <person name="Sakoda M."/>
            <person name="Morohoshi T."/>
            <person name="Mitsuboshi M."/>
            <person name="Nishizawa T."/>
        </authorList>
    </citation>
    <scope>NUCLEOTIDE SEQUENCE</scope>
    <source>
        <strain evidence="2">CMC57</strain>
    </source>
</reference>
<accession>A0AB33JMW5</accession>
<keyword evidence="1" id="KW-0812">Transmembrane</keyword>
<feature type="transmembrane region" description="Helical" evidence="1">
    <location>
        <begin position="20"/>
        <end position="37"/>
    </location>
</feature>